<keyword evidence="2" id="KW-0812">Transmembrane</keyword>
<keyword evidence="2" id="KW-1133">Transmembrane helix</keyword>
<dbReference type="Gene3D" id="3.30.565.10">
    <property type="entry name" value="Histidine kinase-like ATPase, C-terminal domain"/>
    <property type="match status" value="1"/>
</dbReference>
<dbReference type="InterPro" id="IPR019734">
    <property type="entry name" value="TPR_rpt"/>
</dbReference>
<dbReference type="GO" id="GO:0016020">
    <property type="term" value="C:membrane"/>
    <property type="evidence" value="ECO:0007669"/>
    <property type="project" value="InterPro"/>
</dbReference>
<feature type="domain" description="Signal transduction histidine kinase internal region" evidence="3">
    <location>
        <begin position="406"/>
        <end position="484"/>
    </location>
</feature>
<dbReference type="PANTHER" id="PTHR34220">
    <property type="entry name" value="SENSOR HISTIDINE KINASE YPDA"/>
    <property type="match status" value="1"/>
</dbReference>
<dbReference type="SUPFAM" id="SSF55874">
    <property type="entry name" value="ATPase domain of HSP90 chaperone/DNA topoisomerase II/histidine kinase"/>
    <property type="match status" value="1"/>
</dbReference>
<feature type="transmembrane region" description="Helical" evidence="2">
    <location>
        <begin position="376"/>
        <end position="398"/>
    </location>
</feature>
<dbReference type="Gene3D" id="1.25.40.10">
    <property type="entry name" value="Tetratricopeptide repeat domain"/>
    <property type="match status" value="2"/>
</dbReference>
<keyword evidence="4" id="KW-0808">Transferase</keyword>
<dbReference type="EMBL" id="JABAHZ010000002">
    <property type="protein sequence ID" value="NLR79381.1"/>
    <property type="molecule type" value="Genomic_DNA"/>
</dbReference>
<dbReference type="RefSeq" id="WP_168738688.1">
    <property type="nucleotide sequence ID" value="NZ_JABAHZ010000002.1"/>
</dbReference>
<keyword evidence="4" id="KW-0418">Kinase</keyword>
<dbReference type="SMART" id="SM00028">
    <property type="entry name" value="TPR"/>
    <property type="match status" value="5"/>
</dbReference>
<dbReference type="InterPro" id="IPR050640">
    <property type="entry name" value="Bact_2-comp_sensor_kinase"/>
</dbReference>
<evidence type="ECO:0000256" key="1">
    <source>
        <dbReference type="SAM" id="Coils"/>
    </source>
</evidence>
<dbReference type="Proteomes" id="UP000552864">
    <property type="component" value="Unassembled WGS sequence"/>
</dbReference>
<keyword evidence="5" id="KW-1185">Reference proteome</keyword>
<proteinExistence type="predicted"/>
<dbReference type="Pfam" id="PF06580">
    <property type="entry name" value="His_kinase"/>
    <property type="match status" value="1"/>
</dbReference>
<gene>
    <name evidence="4" type="ORF">HGH91_12135</name>
</gene>
<sequence>MSLQPIYGQSAAADSITVDNWLKWATVKMDKNEFDSSETYIKKALILAKTSHQPAQTIKSMQAYANFLYTRLRYPEALRISEEQLALGQQLKNDQVIANAYNNMAVQYRCLGNLRLAADNMLNAIKIAEYKKDSVSLRRNYNNLASIFVDLNDKKNSLYYAEKSTQIAALLKDSLQWAKSIVNLANSEVINGQYNRAAQHLQQVAHISEKLNDRSLLLHAFVNLGDINNKTQNSREALLYYQKAADILKADPDPDFEMYTNYGLATSYDGLNDPRTAQKYYDLVLPTAEALMPKNDLKEVYLLGASIQEKLKHPDIALQLWKKYNTLNDTILNETTQRAIHEAEIKYQSSQKEKAIVQQQLQLSNKNVQLQNKNRVILIAIILIIGLISICLIIYLIYRNKNQLIELNLLKAQIHPHFLFNTLNNLYALSLSKSDKSPEVVLELSQILRYILYECNTSTVNLEKEIRMIERYISLEKIRYQNQLEINMDMDGHLAQFNVAPLLILPLVENAFKHGISKLMEDGWINISAKARQDQFIFKISNNKLPDNDHRAQSSAFGNIGLLNIRKRLDILYPGQHELKIINEEEVFAVIMKLKLKPDPGYATTV</sequence>
<dbReference type="Pfam" id="PF13374">
    <property type="entry name" value="TPR_10"/>
    <property type="match status" value="1"/>
</dbReference>
<keyword evidence="2" id="KW-0472">Membrane</keyword>
<evidence type="ECO:0000313" key="5">
    <source>
        <dbReference type="Proteomes" id="UP000552864"/>
    </source>
</evidence>
<dbReference type="AlphaFoldDB" id="A0A847SC62"/>
<dbReference type="GO" id="GO:0000155">
    <property type="term" value="F:phosphorelay sensor kinase activity"/>
    <property type="evidence" value="ECO:0007669"/>
    <property type="project" value="InterPro"/>
</dbReference>
<comment type="caution">
    <text evidence="4">The sequence shown here is derived from an EMBL/GenBank/DDBJ whole genome shotgun (WGS) entry which is preliminary data.</text>
</comment>
<protein>
    <submittedName>
        <fullName evidence="4">Histidine kinase</fullName>
    </submittedName>
</protein>
<keyword evidence="1" id="KW-0175">Coiled coil</keyword>
<name>A0A847SC62_9BACT</name>
<evidence type="ECO:0000256" key="2">
    <source>
        <dbReference type="SAM" id="Phobius"/>
    </source>
</evidence>
<dbReference type="InterPro" id="IPR011990">
    <property type="entry name" value="TPR-like_helical_dom_sf"/>
</dbReference>
<dbReference type="InterPro" id="IPR036890">
    <property type="entry name" value="HATPase_C_sf"/>
</dbReference>
<accession>A0A847SC62</accession>
<dbReference type="PANTHER" id="PTHR34220:SF7">
    <property type="entry name" value="SENSOR HISTIDINE KINASE YPDA"/>
    <property type="match status" value="1"/>
</dbReference>
<dbReference type="InterPro" id="IPR010559">
    <property type="entry name" value="Sig_transdc_His_kin_internal"/>
</dbReference>
<reference evidence="4 5" key="1">
    <citation type="submission" date="2020-04" db="EMBL/GenBank/DDBJ databases">
        <authorList>
            <person name="Yin C."/>
        </authorList>
    </citation>
    <scope>NUCLEOTIDE SEQUENCE [LARGE SCALE GENOMIC DNA]</scope>
    <source>
        <strain evidence="4 5">Ak56</strain>
    </source>
</reference>
<evidence type="ECO:0000313" key="4">
    <source>
        <dbReference type="EMBL" id="NLR79381.1"/>
    </source>
</evidence>
<dbReference type="SUPFAM" id="SSF48452">
    <property type="entry name" value="TPR-like"/>
    <property type="match status" value="2"/>
</dbReference>
<evidence type="ECO:0000259" key="3">
    <source>
        <dbReference type="Pfam" id="PF06580"/>
    </source>
</evidence>
<feature type="coiled-coil region" evidence="1">
    <location>
        <begin position="333"/>
        <end position="360"/>
    </location>
</feature>
<organism evidence="4 5">
    <name type="scientific">Chitinophaga eiseniae</name>
    <dbReference type="NCBI Taxonomy" id="634771"/>
    <lineage>
        <taxon>Bacteria</taxon>
        <taxon>Pseudomonadati</taxon>
        <taxon>Bacteroidota</taxon>
        <taxon>Chitinophagia</taxon>
        <taxon>Chitinophagales</taxon>
        <taxon>Chitinophagaceae</taxon>
        <taxon>Chitinophaga</taxon>
    </lineage>
</organism>